<proteinExistence type="inferred from homology"/>
<comment type="caution">
    <text evidence="8">The sequence shown here is derived from an EMBL/GenBank/DDBJ whole genome shotgun (WGS) entry which is preliminary data.</text>
</comment>
<dbReference type="PANTHER" id="PTHR11552:SF147">
    <property type="entry name" value="CHOLINE DEHYDROGENASE, MITOCHONDRIAL"/>
    <property type="match status" value="1"/>
</dbReference>
<keyword evidence="9" id="KW-1185">Reference proteome</keyword>
<dbReference type="Pfam" id="PF05199">
    <property type="entry name" value="GMC_oxred_C"/>
    <property type="match status" value="1"/>
</dbReference>
<evidence type="ECO:0000313" key="8">
    <source>
        <dbReference type="EMBL" id="MDM9560275.1"/>
    </source>
</evidence>
<comment type="similarity">
    <text evidence="2 5">Belongs to the GMC oxidoreductase family.</text>
</comment>
<evidence type="ECO:0000313" key="9">
    <source>
        <dbReference type="Proteomes" id="UP001175604"/>
    </source>
</evidence>
<comment type="cofactor">
    <cofactor evidence="1">
        <name>FAD</name>
        <dbReference type="ChEBI" id="CHEBI:57692"/>
    </cofactor>
</comment>
<evidence type="ECO:0000256" key="2">
    <source>
        <dbReference type="ARBA" id="ARBA00010790"/>
    </source>
</evidence>
<dbReference type="Proteomes" id="UP001175604">
    <property type="component" value="Unassembled WGS sequence"/>
</dbReference>
<gene>
    <name evidence="8" type="ORF">QUC21_14655</name>
</gene>
<dbReference type="PANTHER" id="PTHR11552">
    <property type="entry name" value="GLUCOSE-METHANOL-CHOLINE GMC OXIDOREDUCTASE"/>
    <property type="match status" value="1"/>
</dbReference>
<dbReference type="PROSITE" id="PS00623">
    <property type="entry name" value="GMC_OXRED_1"/>
    <property type="match status" value="1"/>
</dbReference>
<dbReference type="InterPro" id="IPR036188">
    <property type="entry name" value="FAD/NAD-bd_sf"/>
</dbReference>
<dbReference type="InterPro" id="IPR007867">
    <property type="entry name" value="GMC_OxRtase_C"/>
</dbReference>
<organism evidence="8 9">
    <name type="scientific">Bordetella petrii</name>
    <dbReference type="NCBI Taxonomy" id="94624"/>
    <lineage>
        <taxon>Bacteria</taxon>
        <taxon>Pseudomonadati</taxon>
        <taxon>Pseudomonadota</taxon>
        <taxon>Betaproteobacteria</taxon>
        <taxon>Burkholderiales</taxon>
        <taxon>Alcaligenaceae</taxon>
        <taxon>Bordetella</taxon>
    </lineage>
</organism>
<dbReference type="InterPro" id="IPR000172">
    <property type="entry name" value="GMC_OxRdtase_N"/>
</dbReference>
<evidence type="ECO:0000259" key="7">
    <source>
        <dbReference type="PROSITE" id="PS00624"/>
    </source>
</evidence>
<name>A0ABT7W538_9BORD</name>
<feature type="domain" description="Glucose-methanol-choline oxidoreductase N-terminal" evidence="7">
    <location>
        <begin position="258"/>
        <end position="272"/>
    </location>
</feature>
<dbReference type="SUPFAM" id="SSF54373">
    <property type="entry name" value="FAD-linked reductases, C-terminal domain"/>
    <property type="match status" value="1"/>
</dbReference>
<evidence type="ECO:0000256" key="1">
    <source>
        <dbReference type="ARBA" id="ARBA00001974"/>
    </source>
</evidence>
<dbReference type="PROSITE" id="PS51257">
    <property type="entry name" value="PROKAR_LIPOPROTEIN"/>
    <property type="match status" value="1"/>
</dbReference>
<feature type="domain" description="Glucose-methanol-choline oxidoreductase N-terminal" evidence="6">
    <location>
        <begin position="87"/>
        <end position="110"/>
    </location>
</feature>
<dbReference type="Gene3D" id="3.50.50.60">
    <property type="entry name" value="FAD/NAD(P)-binding domain"/>
    <property type="match status" value="1"/>
</dbReference>
<evidence type="ECO:0000256" key="4">
    <source>
        <dbReference type="ARBA" id="ARBA00022827"/>
    </source>
</evidence>
<dbReference type="EMBL" id="JAUDJE010000012">
    <property type="protein sequence ID" value="MDM9560275.1"/>
    <property type="molecule type" value="Genomic_DNA"/>
</dbReference>
<dbReference type="Pfam" id="PF00732">
    <property type="entry name" value="GMC_oxred_N"/>
    <property type="match status" value="1"/>
</dbReference>
<keyword evidence="4 5" id="KW-0274">FAD</keyword>
<accession>A0ABT7W538</accession>
<keyword evidence="3 5" id="KW-0285">Flavoprotein</keyword>
<evidence type="ECO:0000256" key="3">
    <source>
        <dbReference type="ARBA" id="ARBA00022630"/>
    </source>
</evidence>
<protein>
    <submittedName>
        <fullName evidence="8">GMC family oxidoreductase N-terminal domain-containing protein</fullName>
    </submittedName>
</protein>
<dbReference type="PROSITE" id="PS00624">
    <property type="entry name" value="GMC_OXRED_2"/>
    <property type="match status" value="1"/>
</dbReference>
<evidence type="ECO:0000259" key="6">
    <source>
        <dbReference type="PROSITE" id="PS00623"/>
    </source>
</evidence>
<dbReference type="InterPro" id="IPR012132">
    <property type="entry name" value="GMC_OxRdtase"/>
</dbReference>
<dbReference type="PIRSF" id="PIRSF000137">
    <property type="entry name" value="Alcohol_oxidase"/>
    <property type="match status" value="1"/>
</dbReference>
<reference evidence="8" key="1">
    <citation type="submission" date="2023-06" db="EMBL/GenBank/DDBJ databases">
        <title>full genome analysis of Phenantherene degrader P3.</title>
        <authorList>
            <person name="Akbar A."/>
            <person name="Rahmeh R."/>
            <person name="Kishk M."/>
        </authorList>
    </citation>
    <scope>NUCLEOTIDE SEQUENCE</scope>
    <source>
        <strain evidence="8">P3</strain>
    </source>
</reference>
<evidence type="ECO:0000256" key="5">
    <source>
        <dbReference type="RuleBase" id="RU003968"/>
    </source>
</evidence>
<dbReference type="SUPFAM" id="SSF51905">
    <property type="entry name" value="FAD/NAD(P)-binding domain"/>
    <property type="match status" value="1"/>
</dbReference>
<sequence>MMSMDHRGEYDFVIAGGGTAGCILANRLSASGRYRVLLLEAGGAGDSLWIPIPAGFSKLLVDPHFNWRFQTEPEDNVQGRVIAVPRGKGLGGSTLINGMIYVRGQPQDYDAWAADGAQGWGWAEAEPYFRKVENYAQGDARRGKAGPMVLEQVRERYPVSDAFLRAAVEDGQPLNPDYNGPDQEGFGHYQVLQRRGRRWSVVDGYLKPALRRPNLTVQSGAHVLRLLFEGRRCAGVVYRRDGREVEVRAARETLVCLGAVQSPQLLELSGVGDPARLRELGIPVRAAASQVGEHYIDHYATRMNWRVRNAVTLNEMSRGWRLAAQVARYYAARRGILTLGTGLVHGFVKTRPELATPDVQYFFVHASYANAADRILDRHPGMTIGVAQLRPESVGSIHIKSADPLAPPAIRPNFLSAQVDRDSLVRGMQIARRIVGQPAMQRYVERELSPGAGVDSDEEWLDFARRNGQTIYHPIGTCRMGSDEAAVTDSRLRVRGVAGLRVVDASVMPRMVSGNTQGAVMMVAEKGADLILEDAAGDGV</sequence>
<dbReference type="Gene3D" id="3.30.560.10">
    <property type="entry name" value="Glucose Oxidase, domain 3"/>
    <property type="match status" value="1"/>
</dbReference>